<accession>A0A379TGE5</accession>
<protein>
    <submittedName>
        <fullName evidence="1">Uncharacterized protein</fullName>
    </submittedName>
</protein>
<evidence type="ECO:0000313" key="1">
    <source>
        <dbReference type="EMBL" id="SUG48655.1"/>
    </source>
</evidence>
<organism evidence="1 2">
    <name type="scientific">Salmonella enterica subsp. arizonae</name>
    <dbReference type="NCBI Taxonomy" id="59203"/>
    <lineage>
        <taxon>Bacteria</taxon>
        <taxon>Pseudomonadati</taxon>
        <taxon>Pseudomonadota</taxon>
        <taxon>Gammaproteobacteria</taxon>
        <taxon>Enterobacterales</taxon>
        <taxon>Enterobacteriaceae</taxon>
        <taxon>Salmonella</taxon>
    </lineage>
</organism>
<name>A0A379TGE5_SALER</name>
<evidence type="ECO:0000313" key="2">
    <source>
        <dbReference type="Proteomes" id="UP000254741"/>
    </source>
</evidence>
<dbReference type="Proteomes" id="UP000254741">
    <property type="component" value="Unassembled WGS sequence"/>
</dbReference>
<proteinExistence type="predicted"/>
<dbReference type="EMBL" id="UGXG01000002">
    <property type="protein sequence ID" value="SUG48655.1"/>
    <property type="molecule type" value="Genomic_DNA"/>
</dbReference>
<gene>
    <name evidence="1" type="ORF">NCTC8297_03959</name>
</gene>
<reference evidence="1 2" key="1">
    <citation type="submission" date="2018-06" db="EMBL/GenBank/DDBJ databases">
        <authorList>
            <consortium name="Pathogen Informatics"/>
            <person name="Doyle S."/>
        </authorList>
    </citation>
    <scope>NUCLEOTIDE SEQUENCE [LARGE SCALE GENOMIC DNA]</scope>
    <source>
        <strain evidence="1 2">NCTC8297</strain>
    </source>
</reference>
<dbReference type="AlphaFoldDB" id="A0A379TGE5"/>
<sequence length="81" mass="8995">MDAYGHPNCGAMIFSHAVLHAVVEPGMANIKVLFATPATARDCRVAVPISSNESIRNTSPKPFHFTIEQRQQRFRRLIAFG</sequence>